<evidence type="ECO:0000313" key="2">
    <source>
        <dbReference type="Proteomes" id="UP000177865"/>
    </source>
</evidence>
<organism evidence="1 2">
    <name type="scientific">Candidatus Terrybacteria bacterium RIFCSPLOWO2_01_FULL_58_14</name>
    <dbReference type="NCBI Taxonomy" id="1802369"/>
    <lineage>
        <taxon>Bacteria</taxon>
        <taxon>Candidatus Terryibacteriota</taxon>
    </lineage>
</organism>
<protein>
    <submittedName>
        <fullName evidence="1">Uncharacterized protein</fullName>
    </submittedName>
</protein>
<dbReference type="EMBL" id="MHSZ01000018">
    <property type="protein sequence ID" value="OHA53264.1"/>
    <property type="molecule type" value="Genomic_DNA"/>
</dbReference>
<comment type="caution">
    <text evidence="1">The sequence shown here is derived from an EMBL/GenBank/DDBJ whole genome shotgun (WGS) entry which is preliminary data.</text>
</comment>
<accession>A0A1G2PY64</accession>
<name>A0A1G2PY64_9BACT</name>
<dbReference type="Proteomes" id="UP000177865">
    <property type="component" value="Unassembled WGS sequence"/>
</dbReference>
<sequence>MKTFSEAFPEATVLPVGEKGAHELRNFLIASRAPAPEWQPAENFMGAGFVLTDDYAPLDTLLTPLLRLAAQQ</sequence>
<dbReference type="AlphaFoldDB" id="A0A1G2PY64"/>
<reference evidence="1 2" key="1">
    <citation type="journal article" date="2016" name="Nat. Commun.">
        <title>Thousands of microbial genomes shed light on interconnected biogeochemical processes in an aquifer system.</title>
        <authorList>
            <person name="Anantharaman K."/>
            <person name="Brown C.T."/>
            <person name="Hug L.A."/>
            <person name="Sharon I."/>
            <person name="Castelle C.J."/>
            <person name="Probst A.J."/>
            <person name="Thomas B.C."/>
            <person name="Singh A."/>
            <person name="Wilkins M.J."/>
            <person name="Karaoz U."/>
            <person name="Brodie E.L."/>
            <person name="Williams K.H."/>
            <person name="Hubbard S.S."/>
            <person name="Banfield J.F."/>
        </authorList>
    </citation>
    <scope>NUCLEOTIDE SEQUENCE [LARGE SCALE GENOMIC DNA]</scope>
</reference>
<proteinExistence type="predicted"/>
<evidence type="ECO:0000313" key="1">
    <source>
        <dbReference type="EMBL" id="OHA53264.1"/>
    </source>
</evidence>
<gene>
    <name evidence="1" type="ORF">A2991_01650</name>
</gene>